<dbReference type="InterPro" id="IPR029058">
    <property type="entry name" value="AB_hydrolase_fold"/>
</dbReference>
<evidence type="ECO:0000256" key="1">
    <source>
        <dbReference type="SAM" id="SignalP"/>
    </source>
</evidence>
<gene>
    <name evidence="2" type="ORF">FNYG_07886</name>
</gene>
<feature type="signal peptide" evidence="1">
    <location>
        <begin position="1"/>
        <end position="17"/>
    </location>
</feature>
<proteinExistence type="predicted"/>
<dbReference type="OrthoDB" id="9978720at2759"/>
<keyword evidence="1" id="KW-0732">Signal</keyword>
<comment type="caution">
    <text evidence="2">The sequence shown here is derived from an EMBL/GenBank/DDBJ whole genome shotgun (WGS) entry which is preliminary data.</text>
</comment>
<accession>A0A2K0W911</accession>
<reference evidence="2 3" key="1">
    <citation type="submission" date="2017-06" db="EMBL/GenBank/DDBJ databases">
        <title>Genome of Fusarium nygamai isolate CS10214.</title>
        <authorList>
            <person name="Gardiner D.M."/>
            <person name="Obanor F."/>
            <person name="Kazan K."/>
        </authorList>
    </citation>
    <scope>NUCLEOTIDE SEQUENCE [LARGE SCALE GENOMIC DNA]</scope>
    <source>
        <strain evidence="2 3">CS10214</strain>
    </source>
</reference>
<keyword evidence="3" id="KW-1185">Reference proteome</keyword>
<evidence type="ECO:0008006" key="4">
    <source>
        <dbReference type="Google" id="ProtNLM"/>
    </source>
</evidence>
<protein>
    <recommendedName>
        <fullName evidence="4">AB hydrolase-1 domain-containing protein</fullName>
    </recommendedName>
</protein>
<feature type="chain" id="PRO_5014446393" description="AB hydrolase-1 domain-containing protein" evidence="1">
    <location>
        <begin position="18"/>
        <end position="157"/>
    </location>
</feature>
<dbReference type="EMBL" id="MTQA01000099">
    <property type="protein sequence ID" value="PNP78744.1"/>
    <property type="molecule type" value="Genomic_DNA"/>
</dbReference>
<sequence>MARFVLKSLLFLGGALASPVQERKVDCTGTNAISMHCRSNEVPYTRDFFYIGGRSEKGTSRTITVDQIYVEKLTPTKQWTQKHPLVFFHGGGLSGSTWLNTPDNREGWASYFTKRGYVVYLVDNNAIGRSAENAIASFPMAAGSATETIVLNPKCIF</sequence>
<dbReference type="Gene3D" id="3.40.50.1820">
    <property type="entry name" value="alpha/beta hydrolase"/>
    <property type="match status" value="1"/>
</dbReference>
<evidence type="ECO:0000313" key="3">
    <source>
        <dbReference type="Proteomes" id="UP000236664"/>
    </source>
</evidence>
<name>A0A2K0W911_GIBNY</name>
<organism evidence="2 3">
    <name type="scientific">Gibberella nygamai</name>
    <name type="common">Bean root rot disease fungus</name>
    <name type="synonym">Fusarium nygamai</name>
    <dbReference type="NCBI Taxonomy" id="42673"/>
    <lineage>
        <taxon>Eukaryota</taxon>
        <taxon>Fungi</taxon>
        <taxon>Dikarya</taxon>
        <taxon>Ascomycota</taxon>
        <taxon>Pezizomycotina</taxon>
        <taxon>Sordariomycetes</taxon>
        <taxon>Hypocreomycetidae</taxon>
        <taxon>Hypocreales</taxon>
        <taxon>Nectriaceae</taxon>
        <taxon>Fusarium</taxon>
        <taxon>Fusarium fujikuroi species complex</taxon>
    </lineage>
</organism>
<dbReference type="AlphaFoldDB" id="A0A2K0W911"/>
<dbReference type="Proteomes" id="UP000236664">
    <property type="component" value="Unassembled WGS sequence"/>
</dbReference>
<dbReference type="SUPFAM" id="SSF53474">
    <property type="entry name" value="alpha/beta-Hydrolases"/>
    <property type="match status" value="1"/>
</dbReference>
<evidence type="ECO:0000313" key="2">
    <source>
        <dbReference type="EMBL" id="PNP78744.1"/>
    </source>
</evidence>